<protein>
    <submittedName>
        <fullName evidence="1">Uncharacterized protein</fullName>
    </submittedName>
</protein>
<keyword evidence="2" id="KW-1185">Reference proteome</keyword>
<proteinExistence type="predicted"/>
<gene>
    <name evidence="1" type="ORF">BDM02DRAFT_3115971</name>
</gene>
<dbReference type="EMBL" id="MU118020">
    <property type="protein sequence ID" value="KAF9648055.1"/>
    <property type="molecule type" value="Genomic_DNA"/>
</dbReference>
<reference evidence="1" key="2">
    <citation type="journal article" date="2020" name="Nat. Commun.">
        <title>Large-scale genome sequencing of mycorrhizal fungi provides insights into the early evolution of symbiotic traits.</title>
        <authorList>
            <person name="Miyauchi S."/>
            <person name="Kiss E."/>
            <person name="Kuo A."/>
            <person name="Drula E."/>
            <person name="Kohler A."/>
            <person name="Sanchez-Garcia M."/>
            <person name="Morin E."/>
            <person name="Andreopoulos B."/>
            <person name="Barry K.W."/>
            <person name="Bonito G."/>
            <person name="Buee M."/>
            <person name="Carver A."/>
            <person name="Chen C."/>
            <person name="Cichocki N."/>
            <person name="Clum A."/>
            <person name="Culley D."/>
            <person name="Crous P.W."/>
            <person name="Fauchery L."/>
            <person name="Girlanda M."/>
            <person name="Hayes R.D."/>
            <person name="Keri Z."/>
            <person name="LaButti K."/>
            <person name="Lipzen A."/>
            <person name="Lombard V."/>
            <person name="Magnuson J."/>
            <person name="Maillard F."/>
            <person name="Murat C."/>
            <person name="Nolan M."/>
            <person name="Ohm R.A."/>
            <person name="Pangilinan J."/>
            <person name="Pereira M.F."/>
            <person name="Perotto S."/>
            <person name="Peter M."/>
            <person name="Pfister S."/>
            <person name="Riley R."/>
            <person name="Sitrit Y."/>
            <person name="Stielow J.B."/>
            <person name="Szollosi G."/>
            <person name="Zifcakova L."/>
            <person name="Stursova M."/>
            <person name="Spatafora J.W."/>
            <person name="Tedersoo L."/>
            <person name="Vaario L.M."/>
            <person name="Yamada A."/>
            <person name="Yan M."/>
            <person name="Wang P."/>
            <person name="Xu J."/>
            <person name="Bruns T."/>
            <person name="Baldrian P."/>
            <person name="Vilgalys R."/>
            <person name="Dunand C."/>
            <person name="Henrissat B."/>
            <person name="Grigoriev I.V."/>
            <person name="Hibbett D."/>
            <person name="Nagy L.G."/>
            <person name="Martin F.M."/>
        </authorList>
    </citation>
    <scope>NUCLEOTIDE SEQUENCE</scope>
    <source>
        <strain evidence="1">P2</strain>
    </source>
</reference>
<organism evidence="1 2">
    <name type="scientific">Thelephora ganbajun</name>
    <name type="common">Ganba fungus</name>
    <dbReference type="NCBI Taxonomy" id="370292"/>
    <lineage>
        <taxon>Eukaryota</taxon>
        <taxon>Fungi</taxon>
        <taxon>Dikarya</taxon>
        <taxon>Basidiomycota</taxon>
        <taxon>Agaricomycotina</taxon>
        <taxon>Agaricomycetes</taxon>
        <taxon>Thelephorales</taxon>
        <taxon>Thelephoraceae</taxon>
        <taxon>Thelephora</taxon>
    </lineage>
</organism>
<evidence type="ECO:0000313" key="1">
    <source>
        <dbReference type="EMBL" id="KAF9648055.1"/>
    </source>
</evidence>
<reference evidence="1" key="1">
    <citation type="submission" date="2019-10" db="EMBL/GenBank/DDBJ databases">
        <authorList>
            <consortium name="DOE Joint Genome Institute"/>
            <person name="Kuo A."/>
            <person name="Miyauchi S."/>
            <person name="Kiss E."/>
            <person name="Drula E."/>
            <person name="Kohler A."/>
            <person name="Sanchez-Garcia M."/>
            <person name="Andreopoulos B."/>
            <person name="Barry K.W."/>
            <person name="Bonito G."/>
            <person name="Buee M."/>
            <person name="Carver A."/>
            <person name="Chen C."/>
            <person name="Cichocki N."/>
            <person name="Clum A."/>
            <person name="Culley D."/>
            <person name="Crous P.W."/>
            <person name="Fauchery L."/>
            <person name="Girlanda M."/>
            <person name="Hayes R."/>
            <person name="Keri Z."/>
            <person name="Labutti K."/>
            <person name="Lipzen A."/>
            <person name="Lombard V."/>
            <person name="Magnuson J."/>
            <person name="Maillard F."/>
            <person name="Morin E."/>
            <person name="Murat C."/>
            <person name="Nolan M."/>
            <person name="Ohm R."/>
            <person name="Pangilinan J."/>
            <person name="Pereira M."/>
            <person name="Perotto S."/>
            <person name="Peter M."/>
            <person name="Riley R."/>
            <person name="Sitrit Y."/>
            <person name="Stielow B."/>
            <person name="Szollosi G."/>
            <person name="Zifcakova L."/>
            <person name="Stursova M."/>
            <person name="Spatafora J.W."/>
            <person name="Tedersoo L."/>
            <person name="Vaario L.-M."/>
            <person name="Yamada A."/>
            <person name="Yan M."/>
            <person name="Wang P."/>
            <person name="Xu J."/>
            <person name="Bruns T."/>
            <person name="Baldrian P."/>
            <person name="Vilgalys R."/>
            <person name="Henrissat B."/>
            <person name="Grigoriev I.V."/>
            <person name="Hibbett D."/>
            <person name="Nagy L.G."/>
            <person name="Martin F.M."/>
        </authorList>
    </citation>
    <scope>NUCLEOTIDE SEQUENCE</scope>
    <source>
        <strain evidence="1">P2</strain>
    </source>
</reference>
<comment type="caution">
    <text evidence="1">The sequence shown here is derived from an EMBL/GenBank/DDBJ whole genome shotgun (WGS) entry which is preliminary data.</text>
</comment>
<accession>A0ACB6ZE77</accession>
<sequence>MIKLSNTGETGLRSVFGPIPKDEVISTFLGGLQNSGSECFTVNYVGQVWPGRLPRICKLLKRFFIHRTARFCRVRLSCSCGFRGTATGGSNEAGDICIAYN</sequence>
<name>A0ACB6ZE77_THEGA</name>
<evidence type="ECO:0000313" key="2">
    <source>
        <dbReference type="Proteomes" id="UP000886501"/>
    </source>
</evidence>
<dbReference type="Proteomes" id="UP000886501">
    <property type="component" value="Unassembled WGS sequence"/>
</dbReference>